<evidence type="ECO:0000256" key="1">
    <source>
        <dbReference type="SAM" id="MobiDB-lite"/>
    </source>
</evidence>
<protein>
    <submittedName>
        <fullName evidence="3">Uncharacterized protein</fullName>
    </submittedName>
</protein>
<keyword evidence="2" id="KW-1133">Transmembrane helix</keyword>
<accession>A0A6G0X685</accession>
<reference evidence="3 4" key="1">
    <citation type="submission" date="2019-07" db="EMBL/GenBank/DDBJ databases">
        <title>Genomics analysis of Aphanomyces spp. identifies a new class of oomycete effector associated with host adaptation.</title>
        <authorList>
            <person name="Gaulin E."/>
        </authorList>
    </citation>
    <scope>NUCLEOTIDE SEQUENCE [LARGE SCALE GENOMIC DNA]</scope>
    <source>
        <strain evidence="3 4">ATCC 201684</strain>
    </source>
</reference>
<dbReference type="VEuPathDB" id="FungiDB:AeMF1_014120"/>
<dbReference type="AlphaFoldDB" id="A0A6G0X685"/>
<gene>
    <name evidence="3" type="ORF">Ae201684_008079</name>
</gene>
<evidence type="ECO:0000313" key="4">
    <source>
        <dbReference type="Proteomes" id="UP000481153"/>
    </source>
</evidence>
<evidence type="ECO:0000313" key="3">
    <source>
        <dbReference type="EMBL" id="KAF0735387.1"/>
    </source>
</evidence>
<evidence type="ECO:0000256" key="2">
    <source>
        <dbReference type="SAM" id="Phobius"/>
    </source>
</evidence>
<sequence length="225" mass="23679">MAVCSRCEGRISIFSKKRRCPKCSRRVCKECVKEDTKAAPSSTPGRALSSFGKSNSSWHMPNSSNATLLPRASTMNTFCPLGCRDVKHIGGAGDDERLSGDLLEVVPPPSPPDMSSSASASSPRDATVEAADTPSPTTITASTSFRIDAFTPTPAKKIEDTKTTDMVDAATGFVVSFSLCMIWSVVSSAIVNHSFIYSPTGLGAAAILLGIVFAARQPRSSPASL</sequence>
<dbReference type="InterPro" id="IPR011011">
    <property type="entry name" value="Znf_FYVE_PHD"/>
</dbReference>
<dbReference type="InterPro" id="IPR013083">
    <property type="entry name" value="Znf_RING/FYVE/PHD"/>
</dbReference>
<feature type="region of interest" description="Disordered" evidence="1">
    <location>
        <begin position="97"/>
        <end position="137"/>
    </location>
</feature>
<dbReference type="Gene3D" id="3.30.40.10">
    <property type="entry name" value="Zinc/RING finger domain, C3HC4 (zinc finger)"/>
    <property type="match status" value="1"/>
</dbReference>
<dbReference type="SUPFAM" id="SSF57903">
    <property type="entry name" value="FYVE/PHD zinc finger"/>
    <property type="match status" value="1"/>
</dbReference>
<dbReference type="OrthoDB" id="74911at2759"/>
<comment type="caution">
    <text evidence="3">The sequence shown here is derived from an EMBL/GenBank/DDBJ whole genome shotgun (WGS) entry which is preliminary data.</text>
</comment>
<feature type="compositionally biased region" description="Low complexity" evidence="1">
    <location>
        <begin position="113"/>
        <end position="123"/>
    </location>
</feature>
<dbReference type="Proteomes" id="UP000481153">
    <property type="component" value="Unassembled WGS sequence"/>
</dbReference>
<feature type="region of interest" description="Disordered" evidence="1">
    <location>
        <begin position="35"/>
        <end position="62"/>
    </location>
</feature>
<keyword evidence="2" id="KW-0812">Transmembrane</keyword>
<dbReference type="EMBL" id="VJMJ01000098">
    <property type="protein sequence ID" value="KAF0735387.1"/>
    <property type="molecule type" value="Genomic_DNA"/>
</dbReference>
<keyword evidence="2" id="KW-0472">Membrane</keyword>
<keyword evidence="4" id="KW-1185">Reference proteome</keyword>
<feature type="transmembrane region" description="Helical" evidence="2">
    <location>
        <begin position="166"/>
        <end position="190"/>
    </location>
</feature>
<organism evidence="3 4">
    <name type="scientific">Aphanomyces euteiches</name>
    <dbReference type="NCBI Taxonomy" id="100861"/>
    <lineage>
        <taxon>Eukaryota</taxon>
        <taxon>Sar</taxon>
        <taxon>Stramenopiles</taxon>
        <taxon>Oomycota</taxon>
        <taxon>Saprolegniomycetes</taxon>
        <taxon>Saprolegniales</taxon>
        <taxon>Verrucalvaceae</taxon>
        <taxon>Aphanomyces</taxon>
    </lineage>
</organism>
<name>A0A6G0X685_9STRA</name>
<feature type="transmembrane region" description="Helical" evidence="2">
    <location>
        <begin position="196"/>
        <end position="215"/>
    </location>
</feature>
<proteinExistence type="predicted"/>
<feature type="compositionally biased region" description="Polar residues" evidence="1">
    <location>
        <begin position="51"/>
        <end position="62"/>
    </location>
</feature>